<gene>
    <name evidence="3" type="ORF">OdinLCB4_000725</name>
</gene>
<protein>
    <recommendedName>
        <fullName evidence="5">SHOCT domain-containing protein</fullName>
    </recommendedName>
</protein>
<dbReference type="AlphaFoldDB" id="A0AAF0D2M5"/>
<organism evidence="3 4">
    <name type="scientific">Odinarchaeota yellowstonii (strain LCB_4)</name>
    <dbReference type="NCBI Taxonomy" id="1841599"/>
    <lineage>
        <taxon>Archaea</taxon>
        <taxon>Promethearchaeati</taxon>
        <taxon>Candidatus Odinarchaeota</taxon>
        <taxon>Candidatus Odinarchaeia</taxon>
        <taxon>Candidatus Odinarchaeales</taxon>
        <taxon>Candidatus Odinarchaeaceae</taxon>
        <taxon>Candidatus Odinarchaeum</taxon>
    </lineage>
</organism>
<evidence type="ECO:0000313" key="4">
    <source>
        <dbReference type="Proteomes" id="UP000186851"/>
    </source>
</evidence>
<sequence length="175" mass="20095">MFGLILLIIFIAIDFMLIPLSPVFFIFLLFPSIFLLAMLIVSKSASRGTEGAENPAVRETVSEQPPAYKESYEFSPVQRHRVHGEIKDLLNRIDLLNSELASLKREISERDRIINELKNKIEEVSEPSFSVDQAGEAEYYRELLAALEVKYASGEISLEEYNRLKSKYESKLKKY</sequence>
<feature type="coiled-coil region" evidence="1">
    <location>
        <begin position="86"/>
        <end position="123"/>
    </location>
</feature>
<dbReference type="EMBL" id="CP091871">
    <property type="protein sequence ID" value="WEU40489.1"/>
    <property type="molecule type" value="Genomic_DNA"/>
</dbReference>
<evidence type="ECO:0000313" key="3">
    <source>
        <dbReference type="EMBL" id="WEU40489.1"/>
    </source>
</evidence>
<reference evidence="3" key="2">
    <citation type="journal article" date="2022" name="Nat. Microbiol.">
        <title>A closed Candidatus Odinarchaeum chromosome exposes Asgard archaeal viruses.</title>
        <authorList>
            <person name="Tamarit D."/>
            <person name="Caceres E.F."/>
            <person name="Krupovic M."/>
            <person name="Nijland R."/>
            <person name="Eme L."/>
            <person name="Robinson N.P."/>
            <person name="Ettema T.J.G."/>
        </authorList>
    </citation>
    <scope>NUCLEOTIDE SEQUENCE</scope>
    <source>
        <strain evidence="3">LCB_4</strain>
    </source>
</reference>
<proteinExistence type="predicted"/>
<name>A0AAF0D2M5_ODILC</name>
<dbReference type="KEGG" id="oyw:OdinLCB4_000725"/>
<keyword evidence="2" id="KW-0812">Transmembrane</keyword>
<keyword evidence="1" id="KW-0175">Coiled coil</keyword>
<keyword evidence="2" id="KW-1133">Transmembrane helix</keyword>
<accession>A0AAF0D2M5</accession>
<evidence type="ECO:0008006" key="5">
    <source>
        <dbReference type="Google" id="ProtNLM"/>
    </source>
</evidence>
<evidence type="ECO:0000256" key="1">
    <source>
        <dbReference type="SAM" id="Coils"/>
    </source>
</evidence>
<evidence type="ECO:0000256" key="2">
    <source>
        <dbReference type="SAM" id="Phobius"/>
    </source>
</evidence>
<reference evidence="3" key="1">
    <citation type="journal article" date="2017" name="Nature">
        <title>Asgard archaea illuminate the origin of eukaryotic cellular complexity.</title>
        <authorList>
            <person name="Zaremba-Niedzwiedzka K."/>
            <person name="Caceres E.F."/>
            <person name="Saw J.H."/>
            <person name="Backstrom D."/>
            <person name="Juzokaite L."/>
            <person name="Vancaester E."/>
            <person name="Seitz K.W."/>
            <person name="Anantharaman K."/>
            <person name="Starnawski P."/>
            <person name="Kjeldsen K.U."/>
            <person name="Scott M.B."/>
            <person name="Nunoura T."/>
            <person name="Banfield J.F."/>
            <person name="Schramm A."/>
            <person name="Baker B.J."/>
            <person name="Spang A."/>
            <person name="Ettema T.J.G."/>
        </authorList>
    </citation>
    <scope>NUCLEOTIDE SEQUENCE</scope>
    <source>
        <strain evidence="3">LCB_4</strain>
    </source>
</reference>
<dbReference type="Proteomes" id="UP000186851">
    <property type="component" value="Chromosome"/>
</dbReference>
<feature type="transmembrane region" description="Helical" evidence="2">
    <location>
        <begin position="6"/>
        <end position="39"/>
    </location>
</feature>
<keyword evidence="2" id="KW-0472">Membrane</keyword>